<sequence>MIDHPAKVVLLDLDGTLTQSHPGIFASVAKAFEALGRPVPDDEELHRFIGPSIMDSFRRNGIHDGAEMDEAVKVYRHYYSDVAAFDDPNNPGHKVPGRLFNSVYPGIPEQMAKLREAGYYLAVATCKPEPQAVVVCEHFHITGMVNGVFGASMDTSRLNKDQVIRYCFEHIGYDESAGDRAVMIGDRWTDMDGARETGIGAIGCRWGYAEPDELEEHGASLMVDTVDKLAEAVDEYFGR</sequence>
<name>A0A2U2MV77_9BIFI</name>
<dbReference type="Gene3D" id="3.40.50.1000">
    <property type="entry name" value="HAD superfamily/HAD-like"/>
    <property type="match status" value="1"/>
</dbReference>
<evidence type="ECO:0000313" key="2">
    <source>
        <dbReference type="Proteomes" id="UP000245753"/>
    </source>
</evidence>
<reference evidence="1 2" key="1">
    <citation type="journal article" date="2018" name="Int. J. Syst. Evol. Microbiol.">
        <title>Bifidobacterium catulorum sp. nov., a novel taxon from the faeces of the baby common marmoset (Callithrix jacchus).</title>
        <authorList>
            <person name="Modesto M."/>
            <person name="Michelini S."/>
            <person name="Oki K."/>
            <person name="Biavati B."/>
            <person name="Watanabe K."/>
            <person name="Mattarelli P."/>
        </authorList>
    </citation>
    <scope>NUCLEOTIDE SEQUENCE [LARGE SCALE GENOMIC DNA]</scope>
    <source>
        <strain evidence="1 2">MRM 8.19</strain>
    </source>
</reference>
<dbReference type="PANTHER" id="PTHR43434:SF20">
    <property type="entry name" value="5'-NUCLEOTIDASE"/>
    <property type="match status" value="1"/>
</dbReference>
<dbReference type="EMBL" id="QFFN01000001">
    <property type="protein sequence ID" value="PWG60726.1"/>
    <property type="molecule type" value="Genomic_DNA"/>
</dbReference>
<dbReference type="Pfam" id="PF13419">
    <property type="entry name" value="HAD_2"/>
    <property type="match status" value="1"/>
</dbReference>
<protein>
    <submittedName>
        <fullName evidence="1">Haloacid dehalogenase</fullName>
    </submittedName>
</protein>
<gene>
    <name evidence="1" type="ORF">DF200_00345</name>
</gene>
<dbReference type="PANTHER" id="PTHR43434">
    <property type="entry name" value="PHOSPHOGLYCOLATE PHOSPHATASE"/>
    <property type="match status" value="1"/>
</dbReference>
<proteinExistence type="predicted"/>
<dbReference type="OrthoDB" id="9776368at2"/>
<accession>A0A2U2MV77</accession>
<dbReference type="SUPFAM" id="SSF56784">
    <property type="entry name" value="HAD-like"/>
    <property type="match status" value="1"/>
</dbReference>
<dbReference type="Proteomes" id="UP000245753">
    <property type="component" value="Unassembled WGS sequence"/>
</dbReference>
<keyword evidence="2" id="KW-1185">Reference proteome</keyword>
<evidence type="ECO:0000313" key="1">
    <source>
        <dbReference type="EMBL" id="PWG60726.1"/>
    </source>
</evidence>
<dbReference type="GO" id="GO:0004713">
    <property type="term" value="F:protein tyrosine kinase activity"/>
    <property type="evidence" value="ECO:0007669"/>
    <property type="project" value="TreeGrafter"/>
</dbReference>
<comment type="caution">
    <text evidence="1">The sequence shown here is derived from an EMBL/GenBank/DDBJ whole genome shotgun (WGS) entry which is preliminary data.</text>
</comment>
<dbReference type="RefSeq" id="WP_109136321.1">
    <property type="nucleotide sequence ID" value="NZ_QFFN01000001.1"/>
</dbReference>
<dbReference type="InterPro" id="IPR023214">
    <property type="entry name" value="HAD_sf"/>
</dbReference>
<dbReference type="AlphaFoldDB" id="A0A2U2MV77"/>
<organism evidence="1 2">
    <name type="scientific">Bifidobacterium catulorum</name>
    <dbReference type="NCBI Taxonomy" id="1630173"/>
    <lineage>
        <taxon>Bacteria</taxon>
        <taxon>Bacillati</taxon>
        <taxon>Actinomycetota</taxon>
        <taxon>Actinomycetes</taxon>
        <taxon>Bifidobacteriales</taxon>
        <taxon>Bifidobacteriaceae</taxon>
        <taxon>Bifidobacterium</taxon>
    </lineage>
</organism>
<dbReference type="InterPro" id="IPR041492">
    <property type="entry name" value="HAD_2"/>
</dbReference>
<dbReference type="SFLD" id="SFLDS00003">
    <property type="entry name" value="Haloacid_Dehalogenase"/>
    <property type="match status" value="1"/>
</dbReference>
<dbReference type="InterPro" id="IPR050155">
    <property type="entry name" value="HAD-like_hydrolase_sf"/>
</dbReference>
<dbReference type="InterPro" id="IPR036412">
    <property type="entry name" value="HAD-like_sf"/>
</dbReference>
<dbReference type="Gene3D" id="1.10.150.240">
    <property type="entry name" value="Putative phosphatase, domain 2"/>
    <property type="match status" value="1"/>
</dbReference>
<dbReference type="InterPro" id="IPR023198">
    <property type="entry name" value="PGP-like_dom2"/>
</dbReference>
<dbReference type="GO" id="GO:0005829">
    <property type="term" value="C:cytosol"/>
    <property type="evidence" value="ECO:0007669"/>
    <property type="project" value="TreeGrafter"/>
</dbReference>
<dbReference type="SFLD" id="SFLDG01129">
    <property type="entry name" value="C1.5:_HAD__Beta-PGM__Phosphata"/>
    <property type="match status" value="1"/>
</dbReference>